<dbReference type="Proteomes" id="UP000430670">
    <property type="component" value="Unassembled WGS sequence"/>
</dbReference>
<evidence type="ECO:0000313" key="1">
    <source>
        <dbReference type="EMBL" id="MTV50164.1"/>
    </source>
</evidence>
<dbReference type="GO" id="GO:0016787">
    <property type="term" value="F:hydrolase activity"/>
    <property type="evidence" value="ECO:0007669"/>
    <property type="project" value="UniProtKB-KW"/>
</dbReference>
<name>A0A6I3SMG3_HELMO</name>
<evidence type="ECO:0000313" key="2">
    <source>
        <dbReference type="Proteomes" id="UP000430670"/>
    </source>
</evidence>
<proteinExistence type="predicted"/>
<dbReference type="CDD" id="cd11532">
    <property type="entry name" value="NTP-PPase_COG4997"/>
    <property type="match status" value="1"/>
</dbReference>
<accession>A0A6I3SMG3</accession>
<dbReference type="InterPro" id="IPR038735">
    <property type="entry name" value="MSMEG_1276-like_NTP-PPase_dom"/>
</dbReference>
<reference evidence="1 2" key="1">
    <citation type="submission" date="2019-11" db="EMBL/GenBank/DDBJ databases">
        <title>Whole-genome sequence of a the green, strictly anaerobic photosynthetic bacterium Heliobacillus mobilis DSM 6151.</title>
        <authorList>
            <person name="Kyndt J.A."/>
            <person name="Meyer T.E."/>
        </authorList>
    </citation>
    <scope>NUCLEOTIDE SEQUENCE [LARGE SCALE GENOMIC DNA]</scope>
    <source>
        <strain evidence="1 2">DSM 6151</strain>
    </source>
</reference>
<keyword evidence="2" id="KW-1185">Reference proteome</keyword>
<protein>
    <submittedName>
        <fullName evidence="1">Phosphoribosyl-ATP pyrophosphohydrolase</fullName>
    </submittedName>
</protein>
<organism evidence="1 2">
    <name type="scientific">Heliobacterium mobile</name>
    <name type="common">Heliobacillus mobilis</name>
    <dbReference type="NCBI Taxonomy" id="28064"/>
    <lineage>
        <taxon>Bacteria</taxon>
        <taxon>Bacillati</taxon>
        <taxon>Bacillota</taxon>
        <taxon>Clostridia</taxon>
        <taxon>Eubacteriales</taxon>
        <taxon>Heliobacteriaceae</taxon>
        <taxon>Heliobacterium</taxon>
    </lineage>
</organism>
<sequence>MKIYHKLVRDRIPEIILQAGKQPETRVLNDEEYSKLLREKLTEEVQEYLTSGDIEELADILEVMLSLSKLHGVSWGEIETIAERKRAERGGFNEKIMLIRVREKGV</sequence>
<dbReference type="AlphaFoldDB" id="A0A6I3SMG3"/>
<keyword evidence="1" id="KW-0378">Hydrolase</keyword>
<comment type="caution">
    <text evidence="1">The sequence shown here is derived from an EMBL/GenBank/DDBJ whole genome shotgun (WGS) entry which is preliminary data.</text>
</comment>
<dbReference type="EMBL" id="WNKU01000020">
    <property type="protein sequence ID" value="MTV50164.1"/>
    <property type="molecule type" value="Genomic_DNA"/>
</dbReference>
<gene>
    <name evidence="1" type="ORF">GJ688_14400</name>
</gene>